<dbReference type="EMBL" id="VIWT01000006">
    <property type="protein sequence ID" value="TWF73193.1"/>
    <property type="molecule type" value="Genomic_DNA"/>
</dbReference>
<dbReference type="InterPro" id="IPR011048">
    <property type="entry name" value="Haem_d1_sf"/>
</dbReference>
<protein>
    <recommendedName>
        <fullName evidence="3">WD40 repeat protein</fullName>
    </recommendedName>
</protein>
<dbReference type="AlphaFoldDB" id="A0A561SE93"/>
<keyword evidence="2" id="KW-1185">Reference proteome</keyword>
<comment type="caution">
    <text evidence="1">The sequence shown here is derived from an EMBL/GenBank/DDBJ whole genome shotgun (WGS) entry which is preliminary data.</text>
</comment>
<sequence length="338" mass="37176">MNGYEESVREVAVPRELGAVADLAPVDGSGGPQWLVLGQDGRISRWDPVTGQHAVLAATTVPVETEPEGHRGERIRRRLHASGDGDFAAVVNDYGRFGELLDLRTGEVTRALDGQSYNSWTVPFSLAFVEHQGRCVVVHRTDWNRLDVSDPGTGELLTGRPEAGFAEHHLDFFHGALYPSPDGRRILDDGWLWHPIGIPAVWRLDRWLGENPWESEDGPSRLDLCDRAYYWNHAMTWIGPDRVAVGGLGDDDDDMRAGARIFELSATANEVLAFEGPGGRFFSDGTRLFSSDDSALSAWDPTDGRLLGTVPGFSPTHHHASGRQFLELEGGAVRLLAY</sequence>
<dbReference type="InterPro" id="IPR015943">
    <property type="entry name" value="WD40/YVTN_repeat-like_dom_sf"/>
</dbReference>
<name>A0A561SE93_9ACTN</name>
<organism evidence="1 2">
    <name type="scientific">Kitasatospora viridis</name>
    <dbReference type="NCBI Taxonomy" id="281105"/>
    <lineage>
        <taxon>Bacteria</taxon>
        <taxon>Bacillati</taxon>
        <taxon>Actinomycetota</taxon>
        <taxon>Actinomycetes</taxon>
        <taxon>Kitasatosporales</taxon>
        <taxon>Streptomycetaceae</taxon>
        <taxon>Kitasatospora</taxon>
    </lineage>
</organism>
<dbReference type="SUPFAM" id="SSF51004">
    <property type="entry name" value="C-terminal (heme d1) domain of cytochrome cd1-nitrite reductase"/>
    <property type="match status" value="1"/>
</dbReference>
<evidence type="ECO:0008006" key="3">
    <source>
        <dbReference type="Google" id="ProtNLM"/>
    </source>
</evidence>
<accession>A0A561SE93</accession>
<proteinExistence type="predicted"/>
<evidence type="ECO:0000313" key="2">
    <source>
        <dbReference type="Proteomes" id="UP000317940"/>
    </source>
</evidence>
<reference evidence="1 2" key="1">
    <citation type="submission" date="2019-06" db="EMBL/GenBank/DDBJ databases">
        <title>Sequencing the genomes of 1000 actinobacteria strains.</title>
        <authorList>
            <person name="Klenk H.-P."/>
        </authorList>
    </citation>
    <scope>NUCLEOTIDE SEQUENCE [LARGE SCALE GENOMIC DNA]</scope>
    <source>
        <strain evidence="1 2">DSM 44826</strain>
    </source>
</reference>
<dbReference type="RefSeq" id="WP_246214194.1">
    <property type="nucleotide sequence ID" value="NZ_BAAAMZ010000005.1"/>
</dbReference>
<gene>
    <name evidence="1" type="ORF">FHX73_16344</name>
</gene>
<evidence type="ECO:0000313" key="1">
    <source>
        <dbReference type="EMBL" id="TWF73193.1"/>
    </source>
</evidence>
<dbReference type="Proteomes" id="UP000317940">
    <property type="component" value="Unassembled WGS sequence"/>
</dbReference>
<dbReference type="Gene3D" id="2.130.10.10">
    <property type="entry name" value="YVTN repeat-like/Quinoprotein amine dehydrogenase"/>
    <property type="match status" value="1"/>
</dbReference>